<dbReference type="EMBL" id="JAEUBG010002686">
    <property type="protein sequence ID" value="KAH3684167.1"/>
    <property type="molecule type" value="Genomic_DNA"/>
</dbReference>
<organism evidence="2 3">
    <name type="scientific">Wickerhamomyces pijperi</name>
    <name type="common">Yeast</name>
    <name type="synonym">Pichia pijperi</name>
    <dbReference type="NCBI Taxonomy" id="599730"/>
    <lineage>
        <taxon>Eukaryota</taxon>
        <taxon>Fungi</taxon>
        <taxon>Dikarya</taxon>
        <taxon>Ascomycota</taxon>
        <taxon>Saccharomycotina</taxon>
        <taxon>Saccharomycetes</taxon>
        <taxon>Phaffomycetales</taxon>
        <taxon>Wickerhamomycetaceae</taxon>
        <taxon>Wickerhamomyces</taxon>
    </lineage>
</organism>
<comment type="caution">
    <text evidence="2">The sequence shown here is derived from an EMBL/GenBank/DDBJ whole genome shotgun (WGS) entry which is preliminary data.</text>
</comment>
<name>A0A9P8Q4M0_WICPI</name>
<sequence>MTKTLDVDHEEDSLCTNSTNNNTTMYPPNQDAPITGEPTGEANQVPYCTTTSLTVKKKTTTSKPRKKRTKKPDASKKSTGEPPLKKPQKVQKPTRKKVEITDLPHELIREIYEHCSDLDYMTFKVLRDCPSFGFLNRYYLPVTNVRKEENLTCFRSIYHKSSKDYMQRQYFSTSTGLQSLLKRHLEKYKVKASEVTIFLEFEENIPDRERYERLFNARMYSELSQSAGYEPSPISTKEILHTSSNGFKRTWIYFRNNYTVGTFNSCLNNNCVIILNYEALKASTFKFLLGSRGPNPPRELRILNAPKHISSDPRCGMMFNALESKFTSYYFKAGLLDVESISFKYCLKCKENIQLDMIPNVKRIVLERSPYFLNHLNSFQNHQLMSLETLIIDGTPMSDFTRCSFPELKTLRLLHKSLIESSKEGINITDNYLPKLETLEIRLHSLECFFGNTFGPDHTLKDVSLCIDSTFLTGRSSIPDILQQATRVRIIKDDSTPITSSDANFKYFIKVFKSFDVKSNRIESLILMGFDLDFIHTLLKLQKTVNLKSLKIMKCTSIKHEPLTIPPFYKSLESLWLIHTDIQRLSKIPLPLKHFVYTLPTDLSMKNTFHHVNTGNSSWVSHYAMHDDVFTAPPEERSTRFGFGSATPSLYFIDHEYIHQNHGKAIELKYHARLNFDLYDYTTNFEKLMKSIEEKEAQDSLNGSKGATHMKTLKDLLRPVSSAQDGDQSDNRFTESSASMVRGTLSVGGSTNEEIDIESEYE</sequence>
<dbReference type="AlphaFoldDB" id="A0A9P8Q4M0"/>
<reference evidence="2" key="1">
    <citation type="journal article" date="2021" name="Open Biol.">
        <title>Shared evolutionary footprints suggest mitochondrial oxidative damage underlies multiple complex I losses in fungi.</title>
        <authorList>
            <person name="Schikora-Tamarit M.A."/>
            <person name="Marcet-Houben M."/>
            <person name="Nosek J."/>
            <person name="Gabaldon T."/>
        </authorList>
    </citation>
    <scope>NUCLEOTIDE SEQUENCE</scope>
    <source>
        <strain evidence="2">CBS2887</strain>
    </source>
</reference>
<evidence type="ECO:0000313" key="3">
    <source>
        <dbReference type="Proteomes" id="UP000774326"/>
    </source>
</evidence>
<proteinExistence type="predicted"/>
<feature type="compositionally biased region" description="Basic residues" evidence="1">
    <location>
        <begin position="55"/>
        <end position="70"/>
    </location>
</feature>
<reference evidence="2" key="2">
    <citation type="submission" date="2021-01" db="EMBL/GenBank/DDBJ databases">
        <authorList>
            <person name="Schikora-Tamarit M.A."/>
        </authorList>
    </citation>
    <scope>NUCLEOTIDE SEQUENCE</scope>
    <source>
        <strain evidence="2">CBS2887</strain>
    </source>
</reference>
<feature type="compositionally biased region" description="Acidic residues" evidence="1">
    <location>
        <begin position="753"/>
        <end position="762"/>
    </location>
</feature>
<feature type="region of interest" description="Disordered" evidence="1">
    <location>
        <begin position="719"/>
        <end position="762"/>
    </location>
</feature>
<feature type="region of interest" description="Disordered" evidence="1">
    <location>
        <begin position="1"/>
        <end position="96"/>
    </location>
</feature>
<feature type="compositionally biased region" description="Basic residues" evidence="1">
    <location>
        <begin position="86"/>
        <end position="95"/>
    </location>
</feature>
<evidence type="ECO:0000256" key="1">
    <source>
        <dbReference type="SAM" id="MobiDB-lite"/>
    </source>
</evidence>
<gene>
    <name evidence="2" type="ORF">WICPIJ_004861</name>
</gene>
<dbReference type="SUPFAM" id="SSF52058">
    <property type="entry name" value="L domain-like"/>
    <property type="match status" value="1"/>
</dbReference>
<accession>A0A9P8Q4M0</accession>
<keyword evidence="3" id="KW-1185">Reference proteome</keyword>
<protein>
    <submittedName>
        <fullName evidence="2">Uncharacterized protein</fullName>
    </submittedName>
</protein>
<evidence type="ECO:0000313" key="2">
    <source>
        <dbReference type="EMBL" id="KAH3684167.1"/>
    </source>
</evidence>
<dbReference type="Proteomes" id="UP000774326">
    <property type="component" value="Unassembled WGS sequence"/>
</dbReference>